<dbReference type="EMBL" id="CAJNOR010015028">
    <property type="protein sequence ID" value="CAF1680893.1"/>
    <property type="molecule type" value="Genomic_DNA"/>
</dbReference>
<comment type="caution">
    <text evidence="2">The sequence shown here is derived from an EMBL/GenBank/DDBJ whole genome shotgun (WGS) entry which is preliminary data.</text>
</comment>
<feature type="non-terminal residue" evidence="2">
    <location>
        <position position="193"/>
    </location>
</feature>
<accession>A0A816H3I0</accession>
<dbReference type="Gene3D" id="2.90.10.10">
    <property type="entry name" value="Bulb-type lectin domain"/>
    <property type="match status" value="1"/>
</dbReference>
<evidence type="ECO:0000313" key="2">
    <source>
        <dbReference type="EMBL" id="CAF1680893.1"/>
    </source>
</evidence>
<keyword evidence="1" id="KW-1133">Transmembrane helix</keyword>
<reference evidence="2" key="1">
    <citation type="submission" date="2021-02" db="EMBL/GenBank/DDBJ databases">
        <authorList>
            <person name="Nowell W R."/>
        </authorList>
    </citation>
    <scope>NUCLEOTIDE SEQUENCE</scope>
</reference>
<dbReference type="Proteomes" id="UP000663828">
    <property type="component" value="Unassembled WGS sequence"/>
</dbReference>
<evidence type="ECO:0000256" key="1">
    <source>
        <dbReference type="SAM" id="Phobius"/>
    </source>
</evidence>
<keyword evidence="1" id="KW-0472">Membrane</keyword>
<organism evidence="2 3">
    <name type="scientific">Adineta ricciae</name>
    <name type="common">Rotifer</name>
    <dbReference type="NCBI Taxonomy" id="249248"/>
    <lineage>
        <taxon>Eukaryota</taxon>
        <taxon>Metazoa</taxon>
        <taxon>Spiralia</taxon>
        <taxon>Gnathifera</taxon>
        <taxon>Rotifera</taxon>
        <taxon>Eurotatoria</taxon>
        <taxon>Bdelloidea</taxon>
        <taxon>Adinetida</taxon>
        <taxon>Adinetidae</taxon>
        <taxon>Adineta</taxon>
    </lineage>
</organism>
<protein>
    <submittedName>
        <fullName evidence="2">Uncharacterized protein</fullName>
    </submittedName>
</protein>
<evidence type="ECO:0000313" key="3">
    <source>
        <dbReference type="Proteomes" id="UP000663828"/>
    </source>
</evidence>
<gene>
    <name evidence="2" type="ORF">XAT740_LOCUS60534</name>
</gene>
<dbReference type="InterPro" id="IPR036426">
    <property type="entry name" value="Bulb-type_lectin_dom_sf"/>
</dbReference>
<dbReference type="AlphaFoldDB" id="A0A816H3I0"/>
<proteinExistence type="predicted"/>
<keyword evidence="3" id="KW-1185">Reference proteome</keyword>
<sequence length="193" mass="21539">MANMNSKSSLFSLMIHGFCVVFALISVYYLIFNRPSLSYICQLTLQTPANVNYASLGSKSMAQSRSNLTIENFLNETHAELVSPNGQFVLRLEPSGNLRYLEILQSDKLLPTHLFEKSLFSTSTGDAWPGKHIVTLQSNGILQVRVKTTFLSDWKTTWTSSLLPQCKKLSTTHGFPVLSVADSGLLAIYFQHD</sequence>
<feature type="transmembrane region" description="Helical" evidence="1">
    <location>
        <begin position="12"/>
        <end position="32"/>
    </location>
</feature>
<keyword evidence="1" id="KW-0812">Transmembrane</keyword>
<name>A0A816H3I0_ADIRI</name>